<dbReference type="SUPFAM" id="SSF48452">
    <property type="entry name" value="TPR-like"/>
    <property type="match status" value="1"/>
</dbReference>
<organism evidence="3 4">
    <name type="scientific">Okeania hirsuta</name>
    <dbReference type="NCBI Taxonomy" id="1458930"/>
    <lineage>
        <taxon>Bacteria</taxon>
        <taxon>Bacillati</taxon>
        <taxon>Cyanobacteriota</taxon>
        <taxon>Cyanophyceae</taxon>
        <taxon>Oscillatoriophycideae</taxon>
        <taxon>Oscillatoriales</taxon>
        <taxon>Microcoleaceae</taxon>
        <taxon>Okeania</taxon>
    </lineage>
</organism>
<accession>A0A3N6NJE3</accession>
<dbReference type="InterPro" id="IPR046880">
    <property type="entry name" value="TPR-S"/>
</dbReference>
<dbReference type="InterPro" id="IPR003032">
    <property type="entry name" value="Ryanodine_rcpt"/>
</dbReference>
<feature type="domain" description="Ryanodine receptor Ryr" evidence="2">
    <location>
        <begin position="3"/>
        <end position="92"/>
    </location>
</feature>
<dbReference type="RefSeq" id="WP_124145927.1">
    <property type="nucleotide sequence ID" value="NZ_CAWOKI010000129.1"/>
</dbReference>
<name>A0A3N6NJE3_9CYAN</name>
<protein>
    <submittedName>
        <fullName evidence="3">DUF4071 domain-containing protein</fullName>
    </submittedName>
</protein>
<evidence type="ECO:0000313" key="4">
    <source>
        <dbReference type="Proteomes" id="UP000269154"/>
    </source>
</evidence>
<dbReference type="Proteomes" id="UP000269154">
    <property type="component" value="Unassembled WGS sequence"/>
</dbReference>
<dbReference type="Pfam" id="PF02026">
    <property type="entry name" value="RyR"/>
    <property type="match status" value="1"/>
</dbReference>
<comment type="caution">
    <text evidence="3">The sequence shown here is derived from an EMBL/GenBank/DDBJ whole genome shotgun (WGS) entry which is preliminary data.</text>
</comment>
<dbReference type="Pfam" id="PF00211">
    <property type="entry name" value="Guanylate_cyc"/>
    <property type="match status" value="1"/>
</dbReference>
<reference evidence="3 4" key="1">
    <citation type="journal article" date="2018" name="ACS Chem. Biol.">
        <title>Ketoreductase domain dysfunction expands chemodiversity: malyngamide biosynthesis in the cyanobacterium Okeania hirsuta.</title>
        <authorList>
            <person name="Moss N.A."/>
            <person name="Leao T."/>
            <person name="Rankin M."/>
            <person name="McCullough T.M."/>
            <person name="Qu P."/>
            <person name="Korobeynikov A."/>
            <person name="Smith J.L."/>
            <person name="Gerwick L."/>
            <person name="Gerwick W.H."/>
        </authorList>
    </citation>
    <scope>NUCLEOTIDE SEQUENCE [LARGE SCALE GENOMIC DNA]</scope>
    <source>
        <strain evidence="3 4">PAB10Feb10-1</strain>
    </source>
</reference>
<evidence type="ECO:0000259" key="1">
    <source>
        <dbReference type="Pfam" id="PF00211"/>
    </source>
</evidence>
<dbReference type="OrthoDB" id="499752at2"/>
<evidence type="ECO:0000259" key="2">
    <source>
        <dbReference type="Pfam" id="PF02026"/>
    </source>
</evidence>
<dbReference type="EMBL" id="RCBY01000041">
    <property type="protein sequence ID" value="RQH46202.1"/>
    <property type="molecule type" value="Genomic_DNA"/>
</dbReference>
<dbReference type="Gene3D" id="3.30.70.1230">
    <property type="entry name" value="Nucleotide cyclase"/>
    <property type="match status" value="1"/>
</dbReference>
<dbReference type="GO" id="GO:0004016">
    <property type="term" value="F:adenylate cyclase activity"/>
    <property type="evidence" value="ECO:0007669"/>
    <property type="project" value="UniProtKB-ARBA"/>
</dbReference>
<dbReference type="InterPro" id="IPR011990">
    <property type="entry name" value="TPR-like_helical_dom_sf"/>
</dbReference>
<dbReference type="InterPro" id="IPR001054">
    <property type="entry name" value="A/G_cyclase"/>
</dbReference>
<dbReference type="GO" id="GO:0009190">
    <property type="term" value="P:cyclic nucleotide biosynthetic process"/>
    <property type="evidence" value="ECO:0007669"/>
    <property type="project" value="InterPro"/>
</dbReference>
<dbReference type="GO" id="GO:0034704">
    <property type="term" value="C:calcium channel complex"/>
    <property type="evidence" value="ECO:0007669"/>
    <property type="project" value="TreeGrafter"/>
</dbReference>
<dbReference type="SUPFAM" id="SSF55073">
    <property type="entry name" value="Nucleotide cyclase"/>
    <property type="match status" value="1"/>
</dbReference>
<dbReference type="Gene3D" id="6.20.350.10">
    <property type="match status" value="1"/>
</dbReference>
<dbReference type="GO" id="GO:0005219">
    <property type="term" value="F:ryanodine-sensitive calcium-release channel activity"/>
    <property type="evidence" value="ECO:0007669"/>
    <property type="project" value="TreeGrafter"/>
</dbReference>
<evidence type="ECO:0000313" key="3">
    <source>
        <dbReference type="EMBL" id="RQH46202.1"/>
    </source>
</evidence>
<dbReference type="Gene3D" id="1.25.40.10">
    <property type="entry name" value="Tetratricopeptide repeat domain"/>
    <property type="match status" value="1"/>
</dbReference>
<dbReference type="GO" id="GO:0014808">
    <property type="term" value="P:release of sequestered calcium ion into cytosol by sarcoplasmic reticulum"/>
    <property type="evidence" value="ECO:0007669"/>
    <property type="project" value="TreeGrafter"/>
</dbReference>
<dbReference type="PANTHER" id="PTHR46399:SF8">
    <property type="entry name" value="B30.2_SPRY DOMAIN-CONTAINING PROTEIN"/>
    <property type="match status" value="1"/>
</dbReference>
<feature type="domain" description="Guanylate cyclase" evidence="1">
    <location>
        <begin position="581"/>
        <end position="749"/>
    </location>
</feature>
<keyword evidence="4" id="KW-1185">Reference proteome</keyword>
<proteinExistence type="predicted"/>
<sequence length="755" mass="85168">MNYKPDPIDTSKVNLTTEHLKITELLAKNTHEIWAKQRFSEGWKYGKNRDDAQKLHPGLVPYEELPESEKEYDRVVSMGVIKTLLAIGYRIEGSKTTTEKTATVDDSNLSLILESLKKSSQLNLKSLQTIRRETINLHLRYPEIFRILGEYILKLGEPLMAYDILSEGLKEWPNDIRLQQLLVLSLARSGATQRANNLLLELVNSGKNDEETICLLARTHKDLWQQASSPEESTQQIALAAQRYQQAYQMSGDYYPGINAATMTMLMGDAETAKAIAVEVREKCLAELPPVSQRNENDYWLLATLGETALILGENSEAEDWYGQAVKQSKGKFGNLSSTRRNATLILEYRQGDINWVKNCLPISRVVVFSGHMIDEPGRTIPRFPPEIESQVYEAIRDRLIQLDARLGYASAACGSDILFLEALSELEGETHIVLPHEREQFIKNSIDIIPNSNWRQRFEQVLEKATEVIIPTHYNLEHSNIAYEYTNRILYGMAKMRAEQLDTELIPMAVWNQQIGGIGGTARAVEFWRQWNNNVEIIDIQQILQSVMTQKVEILNTLSTPPTPLQPTSAPEDENRLIMALLFADVKSYSKLKENQISLFVEYFLGAVAKFEAKSDYKPVMKNTWGDALYYVFSNVRDAGLFALEICNLVQSTDWEKVGLPASLNLRVALHTGVVYKYTNPITGMTTYSGTHVSYAARIEPITPPGKVYSSQAFAAMVASEGVKEFTCDYVGQTSLAKGYGTFPTYHLRRCGGG</sequence>
<dbReference type="InterPro" id="IPR015925">
    <property type="entry name" value="Ryanodine_IP3_receptor"/>
</dbReference>
<gene>
    <name evidence="3" type="ORF">D5R40_09930</name>
</gene>
<dbReference type="AlphaFoldDB" id="A0A3N6NJE3"/>
<dbReference type="InterPro" id="IPR029787">
    <property type="entry name" value="Nucleotide_cyclase"/>
</dbReference>
<dbReference type="PANTHER" id="PTHR46399">
    <property type="entry name" value="B30.2/SPRY DOMAIN-CONTAINING PROTEIN"/>
    <property type="match status" value="1"/>
</dbReference>
<dbReference type="Pfam" id="PF20308">
    <property type="entry name" value="TPR-S"/>
    <property type="match status" value="1"/>
</dbReference>